<dbReference type="RefSeq" id="XP_014516528.1">
    <property type="nucleotide sequence ID" value="XM_014661042.2"/>
</dbReference>
<keyword evidence="2" id="KW-0677">Repeat</keyword>
<feature type="domain" description="NB-ARC" evidence="3">
    <location>
        <begin position="1"/>
        <end position="146"/>
    </location>
</feature>
<evidence type="ECO:0000313" key="6">
    <source>
        <dbReference type="RefSeq" id="XP_014516528.1"/>
    </source>
</evidence>
<proteinExistence type="predicted"/>
<dbReference type="GO" id="GO:0006952">
    <property type="term" value="P:defense response"/>
    <property type="evidence" value="ECO:0007669"/>
    <property type="project" value="InterPro"/>
</dbReference>
<dbReference type="PANTHER" id="PTHR11017">
    <property type="entry name" value="LEUCINE-RICH REPEAT-CONTAINING PROTEIN"/>
    <property type="match status" value="1"/>
</dbReference>
<dbReference type="SUPFAM" id="SSF52540">
    <property type="entry name" value="P-loop containing nucleoside triphosphate hydrolases"/>
    <property type="match status" value="1"/>
</dbReference>
<protein>
    <submittedName>
        <fullName evidence="6">Disease resistance protein TAO1-like</fullName>
    </submittedName>
</protein>
<dbReference type="Pfam" id="PF23282">
    <property type="entry name" value="WHD_ROQ1"/>
    <property type="match status" value="1"/>
</dbReference>
<dbReference type="InterPro" id="IPR032675">
    <property type="entry name" value="LRR_dom_sf"/>
</dbReference>
<keyword evidence="1" id="KW-0433">Leucine-rich repeat</keyword>
<dbReference type="Gene3D" id="3.80.10.10">
    <property type="entry name" value="Ribonuclease Inhibitor"/>
    <property type="match status" value="1"/>
</dbReference>
<dbReference type="Pfam" id="PF00931">
    <property type="entry name" value="NB-ARC"/>
    <property type="match status" value="1"/>
</dbReference>
<gene>
    <name evidence="6" type="primary">LOC106774163</name>
</gene>
<evidence type="ECO:0000256" key="2">
    <source>
        <dbReference type="ARBA" id="ARBA00022737"/>
    </source>
</evidence>
<dbReference type="GeneID" id="106774163"/>
<reference evidence="5" key="1">
    <citation type="journal article" date="2014" name="Nat. Commun.">
        <title>Genome sequence of mungbean and insights into evolution within Vigna species.</title>
        <authorList>
            <person name="Kang Y.J."/>
            <person name="Kim S.K."/>
            <person name="Kim M.Y."/>
            <person name="Lestari P."/>
            <person name="Kim K.H."/>
            <person name="Ha B.K."/>
            <person name="Jun T.H."/>
            <person name="Hwang W.J."/>
            <person name="Lee T."/>
            <person name="Lee J."/>
            <person name="Shim S."/>
            <person name="Yoon M.Y."/>
            <person name="Jang Y.E."/>
            <person name="Han K.S."/>
            <person name="Taeprayoon P."/>
            <person name="Yoon N."/>
            <person name="Somta P."/>
            <person name="Tanya P."/>
            <person name="Kim K.S."/>
            <person name="Gwag J.G."/>
            <person name="Moon J.K."/>
            <person name="Lee Y.H."/>
            <person name="Park B.S."/>
            <person name="Bombarely A."/>
            <person name="Doyle J.J."/>
            <person name="Jackson S.A."/>
            <person name="Schafleitner R."/>
            <person name="Srinives P."/>
            <person name="Varshney R.K."/>
            <person name="Lee S.H."/>
        </authorList>
    </citation>
    <scope>NUCLEOTIDE SEQUENCE [LARGE SCALE GENOMIC DNA]</scope>
    <source>
        <strain evidence="5">cv. VC1973A</strain>
    </source>
</reference>
<evidence type="ECO:0000259" key="4">
    <source>
        <dbReference type="Pfam" id="PF23282"/>
    </source>
</evidence>
<accession>A0A1S3VDU1</accession>
<dbReference type="STRING" id="3916.A0A1S3VDU1"/>
<dbReference type="InterPro" id="IPR002182">
    <property type="entry name" value="NB-ARC"/>
</dbReference>
<dbReference type="InterPro" id="IPR042197">
    <property type="entry name" value="Apaf_helical"/>
</dbReference>
<dbReference type="Proteomes" id="UP000087766">
    <property type="component" value="Chromosome 9"/>
</dbReference>
<dbReference type="Gene3D" id="3.40.50.300">
    <property type="entry name" value="P-loop containing nucleotide triphosphate hydrolases"/>
    <property type="match status" value="1"/>
</dbReference>
<dbReference type="Gene3D" id="1.10.8.430">
    <property type="entry name" value="Helical domain of apoptotic protease-activating factors"/>
    <property type="match status" value="1"/>
</dbReference>
<dbReference type="KEGG" id="vra:106774163"/>
<feature type="domain" description="Disease resistance protein Roq1-like winged-helix" evidence="4">
    <location>
        <begin position="216"/>
        <end position="284"/>
    </location>
</feature>
<sequence>MIGIWGMGGSGKTTIVKAIYNRIYRQFIGKSFIENIRHEGYIALQENLLSDVLKSKFKVKSVGMGRTMIQNRFSRKKLLIVLDDVNEFAKLENLCGSREWFGQGTVIIITTRDFQLLKQLRVNYVYKMHLLNENESLELFSWHAFRDAIPKKEWSELARNVVVYCGGLPLALEFLGSYLCDKTIEVWKSVLLKLQRIPPDELLSVLKISFEDLHDAEKNIFLDVCCFFIGKEREYVTEILNGCGLNADIGITVLIERGLIKVERNNKLQMHPLLQEMGREIIRQECPEKPGKRSRLWFQDDVEDVLKENTGTEAILSLKSDSSIGDCLESRAFKEMKRLRLLQLDHVQLSGDLGHISKQLRWICWRGFRYRYIPKNFHLENVIAIDLKRSLLHLVWQGRVVLERLKFLNLSHSKYLKETPDFSGLPSLEQLILKDCARLRKVHPSIGVLSNIRVINLEDCTSLRYLPREIYKLRSLKTLILSGCSNLRSREKI</sequence>
<dbReference type="InterPro" id="IPR044974">
    <property type="entry name" value="Disease_R_plants"/>
</dbReference>
<dbReference type="PANTHER" id="PTHR11017:SF560">
    <property type="entry name" value="RESISTANCE PROTEIN (TIR-NBS-LRR CLASS), PUTATIVE-RELATED"/>
    <property type="match status" value="1"/>
</dbReference>
<dbReference type="AlphaFoldDB" id="A0A1S3VDU1"/>
<dbReference type="SUPFAM" id="SSF52058">
    <property type="entry name" value="L domain-like"/>
    <property type="match status" value="1"/>
</dbReference>
<dbReference type="InterPro" id="IPR027417">
    <property type="entry name" value="P-loop_NTPase"/>
</dbReference>
<evidence type="ECO:0000259" key="3">
    <source>
        <dbReference type="Pfam" id="PF00931"/>
    </source>
</evidence>
<dbReference type="OrthoDB" id="1733683at2759"/>
<evidence type="ECO:0000313" key="5">
    <source>
        <dbReference type="Proteomes" id="UP000087766"/>
    </source>
</evidence>
<name>A0A1S3VDU1_VIGRR</name>
<reference evidence="6" key="2">
    <citation type="submission" date="2025-08" db="UniProtKB">
        <authorList>
            <consortium name="RefSeq"/>
        </authorList>
    </citation>
    <scope>IDENTIFICATION</scope>
    <source>
        <tissue evidence="6">Leaf</tissue>
    </source>
</reference>
<dbReference type="PRINTS" id="PR00364">
    <property type="entry name" value="DISEASERSIST"/>
</dbReference>
<dbReference type="GO" id="GO:0043531">
    <property type="term" value="F:ADP binding"/>
    <property type="evidence" value="ECO:0007669"/>
    <property type="project" value="InterPro"/>
</dbReference>
<evidence type="ECO:0000256" key="1">
    <source>
        <dbReference type="ARBA" id="ARBA00022614"/>
    </source>
</evidence>
<dbReference type="InterPro" id="IPR058192">
    <property type="entry name" value="WHD_ROQ1-like"/>
</dbReference>
<organism evidence="5 6">
    <name type="scientific">Vigna radiata var. radiata</name>
    <name type="common">Mung bean</name>
    <name type="synonym">Phaseolus aureus</name>
    <dbReference type="NCBI Taxonomy" id="3916"/>
    <lineage>
        <taxon>Eukaryota</taxon>
        <taxon>Viridiplantae</taxon>
        <taxon>Streptophyta</taxon>
        <taxon>Embryophyta</taxon>
        <taxon>Tracheophyta</taxon>
        <taxon>Spermatophyta</taxon>
        <taxon>Magnoliopsida</taxon>
        <taxon>eudicotyledons</taxon>
        <taxon>Gunneridae</taxon>
        <taxon>Pentapetalae</taxon>
        <taxon>rosids</taxon>
        <taxon>fabids</taxon>
        <taxon>Fabales</taxon>
        <taxon>Fabaceae</taxon>
        <taxon>Papilionoideae</taxon>
        <taxon>50 kb inversion clade</taxon>
        <taxon>NPAAA clade</taxon>
        <taxon>indigoferoid/millettioid clade</taxon>
        <taxon>Phaseoleae</taxon>
        <taxon>Vigna</taxon>
    </lineage>
</organism>
<keyword evidence="5" id="KW-1185">Reference proteome</keyword>